<protein>
    <recommendedName>
        <fullName evidence="2">S-locus receptor kinase C-terminal domain-containing protein</fullName>
    </recommendedName>
</protein>
<dbReference type="EMBL" id="JQ262096">
    <property type="protein sequence ID" value="AEW07968.1"/>
    <property type="molecule type" value="Genomic_DNA"/>
</dbReference>
<dbReference type="AlphaFoldDB" id="H9MA22"/>
<accession>H9MA22</accession>
<proteinExistence type="predicted"/>
<organism evidence="1">
    <name type="scientific">Pinus radiata</name>
    <name type="common">Monterey pine</name>
    <name type="synonym">Pinus insignis</name>
    <dbReference type="NCBI Taxonomy" id="3347"/>
    <lineage>
        <taxon>Eukaryota</taxon>
        <taxon>Viridiplantae</taxon>
        <taxon>Streptophyta</taxon>
        <taxon>Embryophyta</taxon>
        <taxon>Tracheophyta</taxon>
        <taxon>Spermatophyta</taxon>
        <taxon>Pinopsida</taxon>
        <taxon>Pinidae</taxon>
        <taxon>Conifers I</taxon>
        <taxon>Pinales</taxon>
        <taxon>Pinaceae</taxon>
        <taxon>Pinus</taxon>
        <taxon>Pinus subgen. Pinus</taxon>
    </lineage>
</organism>
<dbReference type="SUPFAM" id="SSF56112">
    <property type="entry name" value="Protein kinase-like (PK-like)"/>
    <property type="match status" value="1"/>
</dbReference>
<feature type="non-terminal residue" evidence="1">
    <location>
        <position position="1"/>
    </location>
</feature>
<dbReference type="InterPro" id="IPR044576">
    <property type="entry name" value="At4g25390-like"/>
</dbReference>
<gene>
    <name evidence="1" type="ORF">0_15867_01</name>
</gene>
<name>H9MA22_PINRA</name>
<reference evidence="1" key="1">
    <citation type="submission" date="2011-12" db="EMBL/GenBank/DDBJ databases">
        <title>Nucleotide Diversity and Divergence in the Loblolly Pine Gene Space.</title>
        <authorList>
            <person name="Neale D.B."/>
            <person name="Wegrzyn J.L."/>
            <person name="Lee J.M."/>
            <person name="Eckert A.J."/>
            <person name="Liechty J.D."/>
            <person name="Stevens K.A."/>
            <person name="Langley C.H."/>
        </authorList>
    </citation>
    <scope>NUCLEOTIDE SEQUENCE</scope>
    <source>
        <strain evidence="1">10896</strain>
        <tissue evidence="1">Megagametophyte</tissue>
    </source>
</reference>
<dbReference type="PANTHER" id="PTHR46821:SF4">
    <property type="entry name" value="OS08G0275200 PROTEIN"/>
    <property type="match status" value="1"/>
</dbReference>
<sequence length="99" mass="11067">LITWSRHLAQTGNILDLMDESLKDVYNRDQASLCITLALLCLQRIPEMRPDTSEIVKILKGEMDAPGLPLEFSPSPPCRVFSKARQKLNADVAVSIDFP</sequence>
<evidence type="ECO:0000313" key="1">
    <source>
        <dbReference type="EMBL" id="AEW07968.1"/>
    </source>
</evidence>
<evidence type="ECO:0008006" key="2">
    <source>
        <dbReference type="Google" id="ProtNLM"/>
    </source>
</evidence>
<dbReference type="InterPro" id="IPR011009">
    <property type="entry name" value="Kinase-like_dom_sf"/>
</dbReference>
<dbReference type="Gene3D" id="1.10.510.10">
    <property type="entry name" value="Transferase(Phosphotransferase) domain 1"/>
    <property type="match status" value="1"/>
</dbReference>
<dbReference type="PANTHER" id="PTHR46821">
    <property type="entry name" value="OS07G0586332 PROTEIN"/>
    <property type="match status" value="1"/>
</dbReference>